<keyword evidence="2" id="KW-1185">Reference proteome</keyword>
<dbReference type="EMBL" id="FOTK01000032">
    <property type="protein sequence ID" value="SFM45293.1"/>
    <property type="molecule type" value="Genomic_DNA"/>
</dbReference>
<dbReference type="Proteomes" id="UP000199048">
    <property type="component" value="Unassembled WGS sequence"/>
</dbReference>
<reference evidence="2" key="1">
    <citation type="submission" date="2016-10" db="EMBL/GenBank/DDBJ databases">
        <authorList>
            <person name="Varghese N."/>
            <person name="Submissions S."/>
        </authorList>
    </citation>
    <scope>NUCLEOTIDE SEQUENCE [LARGE SCALE GENOMIC DNA]</scope>
    <source>
        <strain evidence="2">BL36</strain>
    </source>
</reference>
<proteinExistence type="predicted"/>
<protein>
    <submittedName>
        <fullName evidence="1">Uncharacterized protein</fullName>
    </submittedName>
</protein>
<accession>A0A1I4R034</accession>
<sequence>MSQGSDGAEAEFRGRLARISEALGLSVSTFFGASSDPTTAHDLEDEAEAYLLRLVASYLREAEPEARCRFAASVEALLQADSQ</sequence>
<evidence type="ECO:0000313" key="2">
    <source>
        <dbReference type="Proteomes" id="UP000199048"/>
    </source>
</evidence>
<name>A0A1I4R034_9HYPH</name>
<gene>
    <name evidence="1" type="ORF">SAMN05192568_103219</name>
</gene>
<dbReference type="AlphaFoldDB" id="A0A1I4R034"/>
<evidence type="ECO:0000313" key="1">
    <source>
        <dbReference type="EMBL" id="SFM45293.1"/>
    </source>
</evidence>
<organism evidence="1 2">
    <name type="scientific">Methylobacterium pseudosasicola</name>
    <dbReference type="NCBI Taxonomy" id="582667"/>
    <lineage>
        <taxon>Bacteria</taxon>
        <taxon>Pseudomonadati</taxon>
        <taxon>Pseudomonadota</taxon>
        <taxon>Alphaproteobacteria</taxon>
        <taxon>Hyphomicrobiales</taxon>
        <taxon>Methylobacteriaceae</taxon>
        <taxon>Methylobacterium</taxon>
    </lineage>
</organism>